<reference evidence="2 3" key="1">
    <citation type="submission" date="2020-08" db="EMBL/GenBank/DDBJ databases">
        <authorList>
            <person name="Koutsovoulos G."/>
            <person name="Danchin GJ E."/>
        </authorList>
    </citation>
    <scope>NUCLEOTIDE SEQUENCE [LARGE SCALE GENOMIC DNA]</scope>
</reference>
<dbReference type="Pfam" id="PF05380">
    <property type="entry name" value="Peptidase_A17"/>
    <property type="match status" value="1"/>
</dbReference>
<dbReference type="InterPro" id="IPR008042">
    <property type="entry name" value="Retrotrans_Pao"/>
</dbReference>
<dbReference type="SUPFAM" id="SSF53098">
    <property type="entry name" value="Ribonuclease H-like"/>
    <property type="match status" value="1"/>
</dbReference>
<evidence type="ECO:0000313" key="2">
    <source>
        <dbReference type="EMBL" id="CAD2183294.1"/>
    </source>
</evidence>
<accession>A0A6V7W864</accession>
<proteinExistence type="predicted"/>
<dbReference type="PANTHER" id="PTHR47331">
    <property type="entry name" value="PHD-TYPE DOMAIN-CONTAINING PROTEIN"/>
    <property type="match status" value="1"/>
</dbReference>
<dbReference type="GO" id="GO:0003676">
    <property type="term" value="F:nucleic acid binding"/>
    <property type="evidence" value="ECO:0007669"/>
    <property type="project" value="InterPro"/>
</dbReference>
<dbReference type="EMBL" id="CAJEWN010000463">
    <property type="protein sequence ID" value="CAD2183294.1"/>
    <property type="molecule type" value="Genomic_DNA"/>
</dbReference>
<evidence type="ECO:0000313" key="3">
    <source>
        <dbReference type="Proteomes" id="UP000580250"/>
    </source>
</evidence>
<dbReference type="GO" id="GO:0015074">
    <property type="term" value="P:DNA integration"/>
    <property type="evidence" value="ECO:0007669"/>
    <property type="project" value="InterPro"/>
</dbReference>
<dbReference type="InterPro" id="IPR001584">
    <property type="entry name" value="Integrase_cat-core"/>
</dbReference>
<dbReference type="Gene3D" id="3.30.420.10">
    <property type="entry name" value="Ribonuclease H-like superfamily/Ribonuclease H"/>
    <property type="match status" value="1"/>
</dbReference>
<dbReference type="InterPro" id="IPR012337">
    <property type="entry name" value="RNaseH-like_sf"/>
</dbReference>
<dbReference type="InterPro" id="IPR036397">
    <property type="entry name" value="RNaseH_sf"/>
</dbReference>
<dbReference type="PROSITE" id="PS50994">
    <property type="entry name" value="INTEGRASE"/>
    <property type="match status" value="1"/>
</dbReference>
<protein>
    <recommendedName>
        <fullName evidence="1">Integrase catalytic domain-containing protein</fullName>
    </recommendedName>
</protein>
<evidence type="ECO:0000259" key="1">
    <source>
        <dbReference type="PROSITE" id="PS50994"/>
    </source>
</evidence>
<comment type="caution">
    <text evidence="2">The sequence shown here is derived from an EMBL/GenBank/DDBJ whole genome shotgun (WGS) entry which is preliminary data.</text>
</comment>
<gene>
    <name evidence="2" type="ORF">MENT_LOCUS35577</name>
</gene>
<dbReference type="OrthoDB" id="8019190at2759"/>
<dbReference type="Proteomes" id="UP000580250">
    <property type="component" value="Unassembled WGS sequence"/>
</dbReference>
<feature type="domain" description="Integrase catalytic" evidence="1">
    <location>
        <begin position="456"/>
        <end position="623"/>
    </location>
</feature>
<name>A0A6V7W864_MELEN</name>
<sequence>MNKDALMVKLNKIEDEKIWTKRKVLKGIAKTFDPLGLIAPVNFKRKLFVQELWKNQNGWDDKIDEINTEKWKEIKNDFGSFCVRRQSIFKQKAVELHVFVDASSKGFASVAYLKGEQEKGETNTSIIFAKSRLAPLKNQMTIPRLELMGAVAGKRMTEFIKKESDIEIVNYFIWSDSKCILSWILLSNEEKLPRFVKKRILDLRENKSINWRYVPTGKNPADLATRGCNCEELKCNKMWWEGPDFLKKNKKEWPPMVELEPKEKENIEEIKIDILVGEVINLEIRNEYPKLVNISKKVCVALKKFVKKVKVNTEFMKEIKHTETSLGIKKLAEYLIILQSQHKDPPTEKEIKELMMKKEKYGIWTCLGRLENSTSKNPIFVSYNSPLANLMSFEAHLKTFHSGVRQSLVELRNDVWIPAGRRKMRAVIDKCFECRRLKLKPFEIPNMPNLPVERVNKSKPFENCGVDYAGPFEVKNKEGLINKCWIEIFTCMSTRFTHLEIVQDLSAKSCIMAFRRFIAEYGLPKRIISDNGTQYQLTSKIVLEIQKKLETKNINWIFIPSLSPWFGGFYECMVKIMKKCLKSSIGRKLLFFEELRTILIEVKQIMNTRPLMCMKILKILMKL</sequence>
<dbReference type="AlphaFoldDB" id="A0A6V7W864"/>
<organism evidence="2 3">
    <name type="scientific">Meloidogyne enterolobii</name>
    <name type="common">Root-knot nematode worm</name>
    <name type="synonym">Meloidogyne mayaguensis</name>
    <dbReference type="NCBI Taxonomy" id="390850"/>
    <lineage>
        <taxon>Eukaryota</taxon>
        <taxon>Metazoa</taxon>
        <taxon>Ecdysozoa</taxon>
        <taxon>Nematoda</taxon>
        <taxon>Chromadorea</taxon>
        <taxon>Rhabditida</taxon>
        <taxon>Tylenchina</taxon>
        <taxon>Tylenchomorpha</taxon>
        <taxon>Tylenchoidea</taxon>
        <taxon>Meloidogynidae</taxon>
        <taxon>Meloidogyninae</taxon>
        <taxon>Meloidogyne</taxon>
    </lineage>
</organism>